<dbReference type="InterPro" id="IPR001304">
    <property type="entry name" value="C-type_lectin-like"/>
</dbReference>
<dbReference type="PROSITE" id="PS50041">
    <property type="entry name" value="C_TYPE_LECTIN_2"/>
    <property type="match status" value="1"/>
</dbReference>
<gene>
    <name evidence="2" type="ORF">MCOR_33348</name>
</gene>
<dbReference type="Pfam" id="PF00059">
    <property type="entry name" value="Lectin_C"/>
    <property type="match status" value="1"/>
</dbReference>
<dbReference type="AlphaFoldDB" id="A0A6J8CVW5"/>
<evidence type="ECO:0000259" key="1">
    <source>
        <dbReference type="PROSITE" id="PS50041"/>
    </source>
</evidence>
<dbReference type="PANTHER" id="PTHR22803">
    <property type="entry name" value="MANNOSE, PHOSPHOLIPASE, LECTIN RECEPTOR RELATED"/>
    <property type="match status" value="1"/>
</dbReference>
<dbReference type="EMBL" id="CACVKT020005971">
    <property type="protein sequence ID" value="CAC5399050.1"/>
    <property type="molecule type" value="Genomic_DNA"/>
</dbReference>
<feature type="domain" description="C-type lectin" evidence="1">
    <location>
        <begin position="52"/>
        <end position="175"/>
    </location>
</feature>
<dbReference type="InterPro" id="IPR050111">
    <property type="entry name" value="C-type_lectin/snaclec_domain"/>
</dbReference>
<protein>
    <recommendedName>
        <fullName evidence="1">C-type lectin domain-containing protein</fullName>
    </recommendedName>
</protein>
<name>A0A6J8CVW5_MYTCO</name>
<organism evidence="2 3">
    <name type="scientific">Mytilus coruscus</name>
    <name type="common">Sea mussel</name>
    <dbReference type="NCBI Taxonomy" id="42192"/>
    <lineage>
        <taxon>Eukaryota</taxon>
        <taxon>Metazoa</taxon>
        <taxon>Spiralia</taxon>
        <taxon>Lophotrochozoa</taxon>
        <taxon>Mollusca</taxon>
        <taxon>Bivalvia</taxon>
        <taxon>Autobranchia</taxon>
        <taxon>Pteriomorphia</taxon>
        <taxon>Mytilida</taxon>
        <taxon>Mytiloidea</taxon>
        <taxon>Mytilidae</taxon>
        <taxon>Mytilinae</taxon>
        <taxon>Mytilus</taxon>
    </lineage>
</organism>
<dbReference type="Proteomes" id="UP000507470">
    <property type="component" value="Unassembled WGS sequence"/>
</dbReference>
<dbReference type="OrthoDB" id="7747825at2759"/>
<dbReference type="CDD" id="cd00037">
    <property type="entry name" value="CLECT"/>
    <property type="match status" value="1"/>
</dbReference>
<evidence type="ECO:0000313" key="3">
    <source>
        <dbReference type="Proteomes" id="UP000507470"/>
    </source>
</evidence>
<dbReference type="Gene3D" id="3.10.100.10">
    <property type="entry name" value="Mannose-Binding Protein A, subunit A"/>
    <property type="match status" value="1"/>
</dbReference>
<sequence length="176" mass="20232">MECVSLCLRDNGCCFTNYKDSTKECIVGTPNRCHESSEVAFGWQLLRRGRIYKNKVFFHVGDFDSWSNAQALCDNFGMRLATVNSSKENDFLKSLTNHPNGLWIGGSDSLSEGNWKWDKPTKAITFDDWGTSLLFLQPQGWLFENCLSFWNCDPWGSQYQWADANCGMNYPFLCER</sequence>
<dbReference type="InterPro" id="IPR016186">
    <property type="entry name" value="C-type_lectin-like/link_sf"/>
</dbReference>
<proteinExistence type="predicted"/>
<dbReference type="SUPFAM" id="SSF56436">
    <property type="entry name" value="C-type lectin-like"/>
    <property type="match status" value="1"/>
</dbReference>
<dbReference type="InterPro" id="IPR016187">
    <property type="entry name" value="CTDL_fold"/>
</dbReference>
<evidence type="ECO:0000313" key="2">
    <source>
        <dbReference type="EMBL" id="CAC5399050.1"/>
    </source>
</evidence>
<accession>A0A6J8CVW5</accession>
<dbReference type="SMART" id="SM00034">
    <property type="entry name" value="CLECT"/>
    <property type="match status" value="1"/>
</dbReference>
<keyword evidence="3" id="KW-1185">Reference proteome</keyword>
<reference evidence="2 3" key="1">
    <citation type="submission" date="2020-06" db="EMBL/GenBank/DDBJ databases">
        <authorList>
            <person name="Li R."/>
            <person name="Bekaert M."/>
        </authorList>
    </citation>
    <scope>NUCLEOTIDE SEQUENCE [LARGE SCALE GENOMIC DNA]</scope>
    <source>
        <strain evidence="3">wild</strain>
    </source>
</reference>